<keyword evidence="2" id="KW-0472">Membrane</keyword>
<comment type="caution">
    <text evidence="3">The sequence shown here is derived from an EMBL/GenBank/DDBJ whole genome shotgun (WGS) entry which is preliminary data.</text>
</comment>
<accession>A0A409WWV7</accession>
<feature type="transmembrane region" description="Helical" evidence="2">
    <location>
        <begin position="32"/>
        <end position="52"/>
    </location>
</feature>
<evidence type="ECO:0000313" key="3">
    <source>
        <dbReference type="EMBL" id="PPQ82946.1"/>
    </source>
</evidence>
<name>A0A409WWV7_PSICY</name>
<gene>
    <name evidence="3" type="ORF">CVT25_009523</name>
</gene>
<keyword evidence="2" id="KW-0812">Transmembrane</keyword>
<organism evidence="3 4">
    <name type="scientific">Psilocybe cyanescens</name>
    <dbReference type="NCBI Taxonomy" id="93625"/>
    <lineage>
        <taxon>Eukaryota</taxon>
        <taxon>Fungi</taxon>
        <taxon>Dikarya</taxon>
        <taxon>Basidiomycota</taxon>
        <taxon>Agaricomycotina</taxon>
        <taxon>Agaricomycetes</taxon>
        <taxon>Agaricomycetidae</taxon>
        <taxon>Agaricales</taxon>
        <taxon>Agaricineae</taxon>
        <taxon>Strophariaceae</taxon>
        <taxon>Psilocybe</taxon>
    </lineage>
</organism>
<dbReference type="InParanoid" id="A0A409WWV7"/>
<evidence type="ECO:0000256" key="2">
    <source>
        <dbReference type="SAM" id="Phobius"/>
    </source>
</evidence>
<proteinExistence type="predicted"/>
<dbReference type="Proteomes" id="UP000283269">
    <property type="component" value="Unassembled WGS sequence"/>
</dbReference>
<feature type="transmembrane region" description="Helical" evidence="2">
    <location>
        <begin position="73"/>
        <end position="93"/>
    </location>
</feature>
<protein>
    <submittedName>
        <fullName evidence="3">Uncharacterized protein</fullName>
    </submittedName>
</protein>
<sequence length="182" mass="19802">MDVIAGLFVAVTAIEGLNNHLTSDAKANLFNKISSALMFVSLGTTVITTILIGHKIHCAARSRHHLRRLFYHILTLVIESGAAYSLALVVNAITVASPSFALLGSPLAHVRYYANASLPIVSTGDEYNSSGSKSTYSEQREEEQNLDSDWEEARERYKSSSEVSSSVPSLASTFYSSVNERT</sequence>
<keyword evidence="2" id="KW-1133">Transmembrane helix</keyword>
<feature type="compositionally biased region" description="Polar residues" evidence="1">
    <location>
        <begin position="173"/>
        <end position="182"/>
    </location>
</feature>
<reference evidence="3 4" key="1">
    <citation type="journal article" date="2018" name="Evol. Lett.">
        <title>Horizontal gene cluster transfer increased hallucinogenic mushroom diversity.</title>
        <authorList>
            <person name="Reynolds H.T."/>
            <person name="Vijayakumar V."/>
            <person name="Gluck-Thaler E."/>
            <person name="Korotkin H.B."/>
            <person name="Matheny P.B."/>
            <person name="Slot J.C."/>
        </authorList>
    </citation>
    <scope>NUCLEOTIDE SEQUENCE [LARGE SCALE GENOMIC DNA]</scope>
    <source>
        <strain evidence="3 4">2631</strain>
    </source>
</reference>
<feature type="compositionally biased region" description="Polar residues" evidence="1">
    <location>
        <begin position="125"/>
        <end position="137"/>
    </location>
</feature>
<evidence type="ECO:0000313" key="4">
    <source>
        <dbReference type="Proteomes" id="UP000283269"/>
    </source>
</evidence>
<feature type="compositionally biased region" description="Low complexity" evidence="1">
    <location>
        <begin position="160"/>
        <end position="172"/>
    </location>
</feature>
<evidence type="ECO:0000256" key="1">
    <source>
        <dbReference type="SAM" id="MobiDB-lite"/>
    </source>
</evidence>
<keyword evidence="4" id="KW-1185">Reference proteome</keyword>
<dbReference type="EMBL" id="NHYD01003073">
    <property type="protein sequence ID" value="PPQ82946.1"/>
    <property type="molecule type" value="Genomic_DNA"/>
</dbReference>
<feature type="region of interest" description="Disordered" evidence="1">
    <location>
        <begin position="125"/>
        <end position="182"/>
    </location>
</feature>
<dbReference type="AlphaFoldDB" id="A0A409WWV7"/>